<comment type="similarity">
    <text evidence="2">Belongs to the TLS1 family.</text>
</comment>
<dbReference type="PANTHER" id="PTHR13486">
    <property type="entry name" value="TELOMERE LENGTH AND SILENCING PROTEIN 1 TLS1 FAMILY MEMBER"/>
    <property type="match status" value="1"/>
</dbReference>
<feature type="compositionally biased region" description="Basic and acidic residues" evidence="4">
    <location>
        <begin position="297"/>
        <end position="315"/>
    </location>
</feature>
<name>A0AAN6IUV6_EXODE</name>
<feature type="compositionally biased region" description="Polar residues" evidence="4">
    <location>
        <begin position="141"/>
        <end position="152"/>
    </location>
</feature>
<organism evidence="5 6">
    <name type="scientific">Exophiala dermatitidis</name>
    <name type="common">Black yeast-like fungus</name>
    <name type="synonym">Wangiella dermatitidis</name>
    <dbReference type="NCBI Taxonomy" id="5970"/>
    <lineage>
        <taxon>Eukaryota</taxon>
        <taxon>Fungi</taxon>
        <taxon>Dikarya</taxon>
        <taxon>Ascomycota</taxon>
        <taxon>Pezizomycotina</taxon>
        <taxon>Eurotiomycetes</taxon>
        <taxon>Chaetothyriomycetidae</taxon>
        <taxon>Chaetothyriales</taxon>
        <taxon>Herpotrichiellaceae</taxon>
        <taxon>Exophiala</taxon>
    </lineage>
</organism>
<comment type="caution">
    <text evidence="5">The sequence shown here is derived from an EMBL/GenBank/DDBJ whole genome shotgun (WGS) entry which is preliminary data.</text>
</comment>
<accession>A0AAN6IUV6</accession>
<comment type="subcellular location">
    <subcellularLocation>
        <location evidence="1">Nucleus</location>
    </subcellularLocation>
</comment>
<evidence type="ECO:0000256" key="2">
    <source>
        <dbReference type="ARBA" id="ARBA00007643"/>
    </source>
</evidence>
<dbReference type="GO" id="GO:0005681">
    <property type="term" value="C:spliceosomal complex"/>
    <property type="evidence" value="ECO:0007669"/>
    <property type="project" value="TreeGrafter"/>
</dbReference>
<dbReference type="EMBL" id="JAJGCB010000007">
    <property type="protein sequence ID" value="KAJ8991785.1"/>
    <property type="molecule type" value="Genomic_DNA"/>
</dbReference>
<dbReference type="Proteomes" id="UP001161757">
    <property type="component" value="Unassembled WGS sequence"/>
</dbReference>
<gene>
    <name evidence="5" type="ORF">HRR80_004406</name>
</gene>
<feature type="region of interest" description="Disordered" evidence="4">
    <location>
        <begin position="1"/>
        <end position="63"/>
    </location>
</feature>
<proteinExistence type="inferred from homology"/>
<evidence type="ECO:0000256" key="4">
    <source>
        <dbReference type="SAM" id="MobiDB-lite"/>
    </source>
</evidence>
<feature type="region of interest" description="Disordered" evidence="4">
    <location>
        <begin position="139"/>
        <end position="186"/>
    </location>
</feature>
<feature type="compositionally biased region" description="Low complexity" evidence="4">
    <location>
        <begin position="353"/>
        <end position="371"/>
    </location>
</feature>
<evidence type="ECO:0000313" key="6">
    <source>
        <dbReference type="Proteomes" id="UP001161757"/>
    </source>
</evidence>
<dbReference type="InterPro" id="IPR010756">
    <property type="entry name" value="Tls1-like"/>
</dbReference>
<keyword evidence="3" id="KW-0539">Nucleus</keyword>
<sequence>MDEVVVFRSAKRRKFNRAQLQESPEPKPSIESAPAEEGDRQHGGNVDRDNEDGSEVDLPNLIRARKHLRRPVAGVQFSTTKTAARTDEEDADMAVARAEQAADKPIDISNRFVSSTGQAINVDQHMVAFIDAELARRRNRTVSPSNDAQQQNTEKDSEVETPPDKPHTESTIQSASATSNVPTLSHPATVRQLTEVDLGDSAHEINLARIQAALERAKSGQPPIPEEAAAPKPRKPRIGRDGKPMKPRPRKRRNSEDLARDALVEQVLHEHKLDIYDVDDPRRPKGLNGDDAEAGDADERLAEQFRQEFMDAMAERHHRHKASGQSKTAGAAEKEPRGPKLGGSRAARAKMAQMLQQQREQQQPGQSSTKK</sequence>
<feature type="compositionally biased region" description="Basic and acidic residues" evidence="4">
    <location>
        <begin position="254"/>
        <end position="283"/>
    </location>
</feature>
<evidence type="ECO:0000256" key="3">
    <source>
        <dbReference type="ARBA" id="ARBA00023242"/>
    </source>
</evidence>
<feature type="compositionally biased region" description="Basic and acidic residues" evidence="4">
    <location>
        <begin position="37"/>
        <end position="48"/>
    </location>
</feature>
<protein>
    <submittedName>
        <fullName evidence="5">Uncharacterized protein</fullName>
    </submittedName>
</protein>
<dbReference type="PANTHER" id="PTHR13486:SF2">
    <property type="entry name" value="SPLICING FACTOR C9ORF78"/>
    <property type="match status" value="1"/>
</dbReference>
<dbReference type="AlphaFoldDB" id="A0AAN6IUV6"/>
<feature type="compositionally biased region" description="Basic and acidic residues" evidence="4">
    <location>
        <begin position="153"/>
        <end position="168"/>
    </location>
</feature>
<evidence type="ECO:0000313" key="5">
    <source>
        <dbReference type="EMBL" id="KAJ8991785.1"/>
    </source>
</evidence>
<feature type="compositionally biased region" description="Polar residues" evidence="4">
    <location>
        <begin position="169"/>
        <end position="183"/>
    </location>
</feature>
<feature type="region of interest" description="Disordered" evidence="4">
    <location>
        <begin position="216"/>
        <end position="371"/>
    </location>
</feature>
<reference evidence="5" key="1">
    <citation type="submission" date="2023-01" db="EMBL/GenBank/DDBJ databases">
        <title>Exophiala dermititidis isolated from Cystic Fibrosis Patient.</title>
        <authorList>
            <person name="Kurbessoian T."/>
            <person name="Crocker A."/>
            <person name="Murante D."/>
            <person name="Hogan D.A."/>
            <person name="Stajich J.E."/>
        </authorList>
    </citation>
    <scope>NUCLEOTIDE SEQUENCE</scope>
    <source>
        <strain evidence="5">Ex8</strain>
    </source>
</reference>
<dbReference type="Pfam" id="PF07052">
    <property type="entry name" value="Hep_59"/>
    <property type="match status" value="1"/>
</dbReference>
<evidence type="ECO:0000256" key="1">
    <source>
        <dbReference type="ARBA" id="ARBA00004123"/>
    </source>
</evidence>
<dbReference type="GO" id="GO:0000398">
    <property type="term" value="P:mRNA splicing, via spliceosome"/>
    <property type="evidence" value="ECO:0007669"/>
    <property type="project" value="TreeGrafter"/>
</dbReference>